<keyword evidence="1" id="KW-1133">Transmembrane helix</keyword>
<evidence type="ECO:0000256" key="1">
    <source>
        <dbReference type="SAM" id="Phobius"/>
    </source>
</evidence>
<dbReference type="InParanoid" id="D8R9K5"/>
<keyword evidence="1" id="KW-0812">Transmembrane</keyword>
<name>D8R9K5_SELML</name>
<feature type="transmembrane region" description="Helical" evidence="1">
    <location>
        <begin position="616"/>
        <end position="637"/>
    </location>
</feature>
<dbReference type="KEGG" id="smo:SELMODRAFT_408671"/>
<accession>D8R9K5</accession>
<keyword evidence="2" id="KW-0732">Signal</keyword>
<proteinExistence type="predicted"/>
<evidence type="ECO:0008006" key="5">
    <source>
        <dbReference type="Google" id="ProtNLM"/>
    </source>
</evidence>
<sequence length="652" mass="72751">MAQAENVGSSSFCNWLHPSLTSILFSLLLPTATLLLLLAHSCHGSDDEHFYLDLPSREGFACPEVNSFVNEFDPFYRWSLRSSLASVLSTTSGIDIELANSAYQQASAWRVISNWTSDEGANKLYASAEPHVAGGHMKQHRHNWQWRMRVDWGISIRMCLSTGNDQSNRSCLWTTPILQKESEADLSLLFIAVPYRAATAPSIEPDLNNMPRSTSGFYLSNYASSARTDFTKYQKLNTSSHYYLTNTKDVPKCRFAPSYYSNDATAYLGFPSLQCGCSNSSTRVCVVVTRNMDTNSWGLFDYRSSCDLLTSYWAWNTGGNTWLVLTVHNTSSDKPLPFLATFKGNTSLGSSLTGVTANDFQAMANTTVCVEALMQQIPVPSSVEVQNRCSTDQLVLSTQDSEYYLNKMRRFLWAPTPPQNKISAPCFGDLPMGQLEFKDKLCVTKLDTAISTEIKLMVESMLQLRDVKFKQNKLWNDGSNNRHEVYGGILSAIVSFVGTCLLATSTKLQDIEESFEKFWHRGGAVGDTNTDGQAVQSSKGSVFSSQDPIFWFKFLYRTLLVLGFAVLLSYTAYSSVQSVKKDRDILQAQTVPQVLSDGTVVLLTTTATYEVKPLWASFYVISVLTVLAVIITLVITWHKLKTMPVKESSERE</sequence>
<dbReference type="Gramene" id="EFJ30911">
    <property type="protein sequence ID" value="EFJ30911"/>
    <property type="gene ID" value="SELMODRAFT_408671"/>
</dbReference>
<dbReference type="EMBL" id="GL377574">
    <property type="protein sequence ID" value="EFJ30911.1"/>
    <property type="molecule type" value="Genomic_DNA"/>
</dbReference>
<dbReference type="AlphaFoldDB" id="D8R9K5"/>
<dbReference type="HOGENOM" id="CLU_020955_0_0_1"/>
<feature type="signal peptide" evidence="2">
    <location>
        <begin position="1"/>
        <end position="44"/>
    </location>
</feature>
<gene>
    <name evidence="3" type="ORF">SELMODRAFT_408671</name>
</gene>
<protein>
    <recommendedName>
        <fullName evidence="5">Transmembrane protein</fullName>
    </recommendedName>
</protein>
<evidence type="ECO:0000256" key="2">
    <source>
        <dbReference type="SAM" id="SignalP"/>
    </source>
</evidence>
<keyword evidence="4" id="KW-1185">Reference proteome</keyword>
<feature type="chain" id="PRO_5003121626" description="Transmembrane protein" evidence="2">
    <location>
        <begin position="45"/>
        <end position="652"/>
    </location>
</feature>
<reference evidence="3 4" key="1">
    <citation type="journal article" date="2011" name="Science">
        <title>The Selaginella genome identifies genetic changes associated with the evolution of vascular plants.</title>
        <authorList>
            <person name="Banks J.A."/>
            <person name="Nishiyama T."/>
            <person name="Hasebe M."/>
            <person name="Bowman J.L."/>
            <person name="Gribskov M."/>
            <person name="dePamphilis C."/>
            <person name="Albert V.A."/>
            <person name="Aono N."/>
            <person name="Aoyama T."/>
            <person name="Ambrose B.A."/>
            <person name="Ashton N.W."/>
            <person name="Axtell M.J."/>
            <person name="Barker E."/>
            <person name="Barker M.S."/>
            <person name="Bennetzen J.L."/>
            <person name="Bonawitz N.D."/>
            <person name="Chapple C."/>
            <person name="Cheng C."/>
            <person name="Correa L.G."/>
            <person name="Dacre M."/>
            <person name="DeBarry J."/>
            <person name="Dreyer I."/>
            <person name="Elias M."/>
            <person name="Engstrom E.M."/>
            <person name="Estelle M."/>
            <person name="Feng L."/>
            <person name="Finet C."/>
            <person name="Floyd S.K."/>
            <person name="Frommer W.B."/>
            <person name="Fujita T."/>
            <person name="Gramzow L."/>
            <person name="Gutensohn M."/>
            <person name="Harholt J."/>
            <person name="Hattori M."/>
            <person name="Heyl A."/>
            <person name="Hirai T."/>
            <person name="Hiwatashi Y."/>
            <person name="Ishikawa M."/>
            <person name="Iwata M."/>
            <person name="Karol K.G."/>
            <person name="Koehler B."/>
            <person name="Kolukisaoglu U."/>
            <person name="Kubo M."/>
            <person name="Kurata T."/>
            <person name="Lalonde S."/>
            <person name="Li K."/>
            <person name="Li Y."/>
            <person name="Litt A."/>
            <person name="Lyons E."/>
            <person name="Manning G."/>
            <person name="Maruyama T."/>
            <person name="Michael T.P."/>
            <person name="Mikami K."/>
            <person name="Miyazaki S."/>
            <person name="Morinaga S."/>
            <person name="Murata T."/>
            <person name="Mueller-Roeber B."/>
            <person name="Nelson D.R."/>
            <person name="Obara M."/>
            <person name="Oguri Y."/>
            <person name="Olmstead R.G."/>
            <person name="Onodera N."/>
            <person name="Petersen B.L."/>
            <person name="Pils B."/>
            <person name="Prigge M."/>
            <person name="Rensing S.A."/>
            <person name="Riano-Pachon D.M."/>
            <person name="Roberts A.W."/>
            <person name="Sato Y."/>
            <person name="Scheller H.V."/>
            <person name="Schulz B."/>
            <person name="Schulz C."/>
            <person name="Shakirov E.V."/>
            <person name="Shibagaki N."/>
            <person name="Shinohara N."/>
            <person name="Shippen D.E."/>
            <person name="Soerensen I."/>
            <person name="Sotooka R."/>
            <person name="Sugimoto N."/>
            <person name="Sugita M."/>
            <person name="Sumikawa N."/>
            <person name="Tanurdzic M."/>
            <person name="Theissen G."/>
            <person name="Ulvskov P."/>
            <person name="Wakazuki S."/>
            <person name="Weng J.K."/>
            <person name="Willats W.W."/>
            <person name="Wipf D."/>
            <person name="Wolf P.G."/>
            <person name="Yang L."/>
            <person name="Zimmer A.D."/>
            <person name="Zhu Q."/>
            <person name="Mitros T."/>
            <person name="Hellsten U."/>
            <person name="Loque D."/>
            <person name="Otillar R."/>
            <person name="Salamov A."/>
            <person name="Schmutz J."/>
            <person name="Shapiro H."/>
            <person name="Lindquist E."/>
            <person name="Lucas S."/>
            <person name="Rokhsar D."/>
            <person name="Grigoriev I.V."/>
        </authorList>
    </citation>
    <scope>NUCLEOTIDE SEQUENCE [LARGE SCALE GENOMIC DNA]</scope>
</reference>
<keyword evidence="1" id="KW-0472">Membrane</keyword>
<dbReference type="Proteomes" id="UP000001514">
    <property type="component" value="Unassembled WGS sequence"/>
</dbReference>
<evidence type="ECO:0000313" key="3">
    <source>
        <dbReference type="EMBL" id="EFJ30911.1"/>
    </source>
</evidence>
<feature type="transmembrane region" description="Helical" evidence="1">
    <location>
        <begin position="554"/>
        <end position="573"/>
    </location>
</feature>
<evidence type="ECO:0000313" key="4">
    <source>
        <dbReference type="Proteomes" id="UP000001514"/>
    </source>
</evidence>
<organism evidence="4">
    <name type="scientific">Selaginella moellendorffii</name>
    <name type="common">Spikemoss</name>
    <dbReference type="NCBI Taxonomy" id="88036"/>
    <lineage>
        <taxon>Eukaryota</taxon>
        <taxon>Viridiplantae</taxon>
        <taxon>Streptophyta</taxon>
        <taxon>Embryophyta</taxon>
        <taxon>Tracheophyta</taxon>
        <taxon>Lycopodiopsida</taxon>
        <taxon>Selaginellales</taxon>
        <taxon>Selaginellaceae</taxon>
        <taxon>Selaginella</taxon>
    </lineage>
</organism>